<feature type="region of interest" description="Disordered" evidence="1">
    <location>
        <begin position="111"/>
        <end position="173"/>
    </location>
</feature>
<evidence type="ECO:0000313" key="4">
    <source>
        <dbReference type="Proteomes" id="UP000187203"/>
    </source>
</evidence>
<reference evidence="4" key="1">
    <citation type="submission" date="2013-09" db="EMBL/GenBank/DDBJ databases">
        <title>Corchorus olitorius genome sequencing.</title>
        <authorList>
            <person name="Alam M."/>
            <person name="Haque M.S."/>
            <person name="Islam M.S."/>
            <person name="Emdad E.M."/>
            <person name="Islam M.M."/>
            <person name="Ahmed B."/>
            <person name="Halim A."/>
            <person name="Hossen Q.M.M."/>
            <person name="Hossain M.Z."/>
            <person name="Ahmed R."/>
            <person name="Khan M.M."/>
            <person name="Islam R."/>
            <person name="Rashid M.M."/>
            <person name="Khan S.A."/>
            <person name="Rahman M.S."/>
            <person name="Alam M."/>
            <person name="Yahiya A.S."/>
            <person name="Khan M.S."/>
            <person name="Azam M.S."/>
            <person name="Haque T."/>
            <person name="Lashkar M.Z.H."/>
            <person name="Akhand A.I."/>
            <person name="Morshed G."/>
            <person name="Roy S."/>
            <person name="Uddin K.S."/>
            <person name="Rabeya T."/>
            <person name="Hossain A.S."/>
            <person name="Chowdhury A."/>
            <person name="Snigdha A.R."/>
            <person name="Mortoza M.S."/>
            <person name="Matin S.A."/>
            <person name="Hoque S.M.E."/>
            <person name="Islam M.K."/>
            <person name="Roy D.K."/>
            <person name="Haider R."/>
            <person name="Moosa M.M."/>
            <person name="Elias S.M."/>
            <person name="Hasan A.M."/>
            <person name="Jahan S."/>
            <person name="Shafiuddin M."/>
            <person name="Mahmood N."/>
            <person name="Shommy N.S."/>
        </authorList>
    </citation>
    <scope>NUCLEOTIDE SEQUENCE [LARGE SCALE GENOMIC DNA]</scope>
    <source>
        <strain evidence="4">cv. O-4</strain>
    </source>
</reference>
<accession>A0A1R3HNQ5</accession>
<keyword evidence="2" id="KW-1133">Transmembrane helix</keyword>
<name>A0A1R3HNQ5_9ROSI</name>
<evidence type="ECO:0000256" key="1">
    <source>
        <dbReference type="SAM" id="MobiDB-lite"/>
    </source>
</evidence>
<protein>
    <submittedName>
        <fullName evidence="3">Uncharacterized protein</fullName>
    </submittedName>
</protein>
<gene>
    <name evidence="3" type="ORF">COLO4_27893</name>
</gene>
<comment type="caution">
    <text evidence="3">The sequence shown here is derived from an EMBL/GenBank/DDBJ whole genome shotgun (WGS) entry which is preliminary data.</text>
</comment>
<evidence type="ECO:0000256" key="2">
    <source>
        <dbReference type="SAM" id="Phobius"/>
    </source>
</evidence>
<dbReference type="Proteomes" id="UP000187203">
    <property type="component" value="Unassembled WGS sequence"/>
</dbReference>
<keyword evidence="4" id="KW-1185">Reference proteome</keyword>
<sequence>MEWVMQLCKRLWIMHVELELIVPQSFKMVVAIIPTLSKITALMLSIVISKGKAKLHKAVIFLALLQPVPLLPAILLQPATFPQGTTDMVDMKLGFVAFRSKFYRIQSLATSTTPSTTPTTGTPSTGTGTPSTTPTTGTTPSIFNGGTGTSLGPTGTTTGINDPSVVSGTKLEENGGKYGGLWGLICG</sequence>
<keyword evidence="2" id="KW-0812">Transmembrane</keyword>
<organism evidence="3 4">
    <name type="scientific">Corchorus olitorius</name>
    <dbReference type="NCBI Taxonomy" id="93759"/>
    <lineage>
        <taxon>Eukaryota</taxon>
        <taxon>Viridiplantae</taxon>
        <taxon>Streptophyta</taxon>
        <taxon>Embryophyta</taxon>
        <taxon>Tracheophyta</taxon>
        <taxon>Spermatophyta</taxon>
        <taxon>Magnoliopsida</taxon>
        <taxon>eudicotyledons</taxon>
        <taxon>Gunneridae</taxon>
        <taxon>Pentapetalae</taxon>
        <taxon>rosids</taxon>
        <taxon>malvids</taxon>
        <taxon>Malvales</taxon>
        <taxon>Malvaceae</taxon>
        <taxon>Grewioideae</taxon>
        <taxon>Apeibeae</taxon>
        <taxon>Corchorus</taxon>
    </lineage>
</organism>
<evidence type="ECO:0000313" key="3">
    <source>
        <dbReference type="EMBL" id="OMO71995.1"/>
    </source>
</evidence>
<dbReference type="EMBL" id="AWUE01019712">
    <property type="protein sequence ID" value="OMO71995.1"/>
    <property type="molecule type" value="Genomic_DNA"/>
</dbReference>
<proteinExistence type="predicted"/>
<feature type="compositionally biased region" description="Low complexity" evidence="1">
    <location>
        <begin position="111"/>
        <end position="141"/>
    </location>
</feature>
<feature type="compositionally biased region" description="Low complexity" evidence="1">
    <location>
        <begin position="150"/>
        <end position="159"/>
    </location>
</feature>
<keyword evidence="2" id="KW-0472">Membrane</keyword>
<feature type="transmembrane region" description="Helical" evidence="2">
    <location>
        <begin position="59"/>
        <end position="76"/>
    </location>
</feature>
<dbReference type="AlphaFoldDB" id="A0A1R3HNQ5"/>